<dbReference type="EMBL" id="JAPFRF010000017">
    <property type="protein sequence ID" value="KAJ7308904.1"/>
    <property type="molecule type" value="Genomic_DNA"/>
</dbReference>
<organism evidence="2 3">
    <name type="scientific">Phrynocephalus forsythii</name>
    <dbReference type="NCBI Taxonomy" id="171643"/>
    <lineage>
        <taxon>Eukaryota</taxon>
        <taxon>Metazoa</taxon>
        <taxon>Chordata</taxon>
        <taxon>Craniata</taxon>
        <taxon>Vertebrata</taxon>
        <taxon>Euteleostomi</taxon>
        <taxon>Lepidosauria</taxon>
        <taxon>Squamata</taxon>
        <taxon>Bifurcata</taxon>
        <taxon>Unidentata</taxon>
        <taxon>Episquamata</taxon>
        <taxon>Toxicofera</taxon>
        <taxon>Iguania</taxon>
        <taxon>Acrodonta</taxon>
        <taxon>Agamidae</taxon>
        <taxon>Agaminae</taxon>
        <taxon>Phrynocephalus</taxon>
    </lineage>
</organism>
<feature type="region of interest" description="Disordered" evidence="1">
    <location>
        <begin position="1"/>
        <end position="23"/>
    </location>
</feature>
<proteinExistence type="predicted"/>
<feature type="compositionally biased region" description="Polar residues" evidence="1">
    <location>
        <begin position="1"/>
        <end position="10"/>
    </location>
</feature>
<comment type="caution">
    <text evidence="2">The sequence shown here is derived from an EMBL/GenBank/DDBJ whole genome shotgun (WGS) entry which is preliminary data.</text>
</comment>
<sequence length="163" mass="18849">MEFPSKSENPIRTHGRNGAWKMSSPKKFMRTKGFRRLQMYTNMIVNACPKNTKLTNKPKIWRTVKESIAVFTTRKGFAMQKEAKQSILKIQDRWKKKMSQASLHRAKRICQAVPSSVGSISLIWLLLFSDCPQIFPQHVRRLSCEPGLLTMCSKPQEFTYLGL</sequence>
<evidence type="ECO:0000313" key="3">
    <source>
        <dbReference type="Proteomes" id="UP001142489"/>
    </source>
</evidence>
<gene>
    <name evidence="2" type="ORF">JRQ81_008180</name>
</gene>
<dbReference type="Proteomes" id="UP001142489">
    <property type="component" value="Unassembled WGS sequence"/>
</dbReference>
<keyword evidence="3" id="KW-1185">Reference proteome</keyword>
<accession>A0A9Q1AT77</accession>
<reference evidence="2" key="1">
    <citation type="journal article" date="2023" name="DNA Res.">
        <title>Chromosome-level genome assembly of Phrynocephalus forsythii using third-generation DNA sequencing and Hi-C analysis.</title>
        <authorList>
            <person name="Qi Y."/>
            <person name="Zhao W."/>
            <person name="Zhao Y."/>
            <person name="Niu C."/>
            <person name="Cao S."/>
            <person name="Zhang Y."/>
        </authorList>
    </citation>
    <scope>NUCLEOTIDE SEQUENCE</scope>
    <source>
        <tissue evidence="2">Muscle</tissue>
    </source>
</reference>
<protein>
    <submittedName>
        <fullName evidence="2">Uncharacterized protein</fullName>
    </submittedName>
</protein>
<evidence type="ECO:0000256" key="1">
    <source>
        <dbReference type="SAM" id="MobiDB-lite"/>
    </source>
</evidence>
<dbReference type="AlphaFoldDB" id="A0A9Q1AT77"/>
<name>A0A9Q1AT77_9SAUR</name>
<evidence type="ECO:0000313" key="2">
    <source>
        <dbReference type="EMBL" id="KAJ7308904.1"/>
    </source>
</evidence>